<accession>A0A1I3DDF1</accession>
<keyword evidence="4" id="KW-1185">Reference proteome</keyword>
<dbReference type="Pfam" id="PF10091">
    <property type="entry name" value="Glycoamylase"/>
    <property type="match status" value="1"/>
</dbReference>
<dbReference type="Gene3D" id="1.50.10.140">
    <property type="match status" value="1"/>
</dbReference>
<reference evidence="3 4" key="1">
    <citation type="submission" date="2016-10" db="EMBL/GenBank/DDBJ databases">
        <authorList>
            <person name="de Groot N.N."/>
        </authorList>
    </citation>
    <scope>NUCLEOTIDE SEQUENCE [LARGE SCALE GENOMIC DNA]</scope>
    <source>
        <strain evidence="3 4">RK1</strain>
    </source>
</reference>
<dbReference type="AlphaFoldDB" id="A0A1I3DDF1"/>
<organism evidence="3 4">
    <name type="scientific">Parapedobacter indicus</name>
    <dbReference type="NCBI Taxonomy" id="1477437"/>
    <lineage>
        <taxon>Bacteria</taxon>
        <taxon>Pseudomonadati</taxon>
        <taxon>Bacteroidota</taxon>
        <taxon>Sphingobacteriia</taxon>
        <taxon>Sphingobacteriales</taxon>
        <taxon>Sphingobacteriaceae</taxon>
        <taxon>Parapedobacter</taxon>
    </lineage>
</organism>
<evidence type="ECO:0000259" key="2">
    <source>
        <dbReference type="Pfam" id="PF10091"/>
    </source>
</evidence>
<evidence type="ECO:0000313" key="4">
    <source>
        <dbReference type="Proteomes" id="UP000198670"/>
    </source>
</evidence>
<feature type="chain" id="PRO_5011583713" description="Glycoamylase-like domain-containing protein" evidence="1">
    <location>
        <begin position="22"/>
        <end position="721"/>
    </location>
</feature>
<gene>
    <name evidence="3" type="ORF">SAMN05444682_101418</name>
</gene>
<dbReference type="STRING" id="1477437.SAMN05444682_101418"/>
<evidence type="ECO:0000256" key="1">
    <source>
        <dbReference type="SAM" id="SignalP"/>
    </source>
</evidence>
<dbReference type="Gene3D" id="2.60.40.10">
    <property type="entry name" value="Immunoglobulins"/>
    <property type="match status" value="1"/>
</dbReference>
<dbReference type="RefSeq" id="WP_177195002.1">
    <property type="nucleotide sequence ID" value="NZ_FOQO01000001.1"/>
</dbReference>
<evidence type="ECO:0000313" key="3">
    <source>
        <dbReference type="EMBL" id="SFH84792.1"/>
    </source>
</evidence>
<dbReference type="Proteomes" id="UP000198670">
    <property type="component" value="Unassembled WGS sequence"/>
</dbReference>
<dbReference type="EMBL" id="FOQO01000001">
    <property type="protein sequence ID" value="SFH84792.1"/>
    <property type="molecule type" value="Genomic_DNA"/>
</dbReference>
<sequence>MIRTITLLLLFFLKGILSATADTYPEVLFENSILDGNYAYSRIDYNAGSWVENVDGRLPVSDTVFFTPGNALSLKYKSATTGTWRVQINYPPGSRCYQSKTGHILTFKLFVASDTDVASLPRLMLVQNEQTSTGINLAEYVDDFQPNMWLNVQVPLGDIHGFNPKVAIDGIQFLQGNADNETHWLYIDQIEFLPARPPRVKLSSPAVLSTAVAYDRHVDLTWQLPLTPSIRYIKIYRSEDNEHFNPVAIRPIFVQKYTDFVPYSDRTYYYKVAWVDYGYLESPFSGVLEASPKTASDDAMLDFIQAAHLNYFIERTEINSGMHAIHFGVDDATVSVRETGLSVLAYVVGVERGLVSRTAAIGRFQRIVDFLSKVDRYHGMFPEKIDGRTGKGVFATDTVPEGDVRSTAYLMQGLLVAQQYFQADSGKTGTLLEKIDSLWNTVEWDQFAIQGQENILLDRWSPTVGFRDASPMGGFGEDFICYVLALASPQHALPRDAYTLGLGFRRALADSAHVMELANNTSFAVKLETTDDSASPTYVEYPYVNDTTLYSLPVTVGSIDTSLLEAYKPFLAFDPRAKRDTFANYFTNTINLTGAYKRRDNEKGYGGFSRDIWGAELQLDSTDTLCTINPAIACASYAYLPQEAVRSMRAFYSRFGHALFTEYGFRSRIGIDSNAVADTYDAANQAAVVVMIENGRSGLIWELFSQHPGIQKVVENYFNIE</sequence>
<keyword evidence="1" id="KW-0732">Signal</keyword>
<feature type="signal peptide" evidence="1">
    <location>
        <begin position="1"/>
        <end position="21"/>
    </location>
</feature>
<feature type="domain" description="Glycoamylase-like" evidence="2">
    <location>
        <begin position="472"/>
        <end position="708"/>
    </location>
</feature>
<dbReference type="InterPro" id="IPR019282">
    <property type="entry name" value="Glycoamylase-like_cons_dom"/>
</dbReference>
<name>A0A1I3DDF1_9SPHI</name>
<proteinExistence type="predicted"/>
<protein>
    <recommendedName>
        <fullName evidence="2">Glycoamylase-like domain-containing protein</fullName>
    </recommendedName>
</protein>
<dbReference type="InterPro" id="IPR013783">
    <property type="entry name" value="Ig-like_fold"/>
</dbReference>